<proteinExistence type="predicted"/>
<evidence type="ECO:0000256" key="1">
    <source>
        <dbReference type="SAM" id="MobiDB-lite"/>
    </source>
</evidence>
<dbReference type="EMBL" id="HBIM01011685">
    <property type="protein sequence ID" value="CAE0412409.1"/>
    <property type="molecule type" value="Transcribed_RNA"/>
</dbReference>
<evidence type="ECO:0000313" key="3">
    <source>
        <dbReference type="EMBL" id="CAE0412409.1"/>
    </source>
</evidence>
<dbReference type="SUPFAM" id="SSF81383">
    <property type="entry name" value="F-box domain"/>
    <property type="match status" value="1"/>
</dbReference>
<organism evidence="3">
    <name type="scientific">Amphora coffeiformis</name>
    <dbReference type="NCBI Taxonomy" id="265554"/>
    <lineage>
        <taxon>Eukaryota</taxon>
        <taxon>Sar</taxon>
        <taxon>Stramenopiles</taxon>
        <taxon>Ochrophyta</taxon>
        <taxon>Bacillariophyta</taxon>
        <taxon>Bacillariophyceae</taxon>
        <taxon>Bacillariophycidae</taxon>
        <taxon>Thalassiophysales</taxon>
        <taxon>Catenulaceae</taxon>
        <taxon>Amphora</taxon>
    </lineage>
</organism>
<feature type="domain" description="F-box" evidence="2">
    <location>
        <begin position="87"/>
        <end position="134"/>
    </location>
</feature>
<gene>
    <name evidence="3" type="ORF">ACOF00016_LOCUS9674</name>
</gene>
<accession>A0A7S3L5H5</accession>
<dbReference type="PROSITE" id="PS50181">
    <property type="entry name" value="FBOX"/>
    <property type="match status" value="1"/>
</dbReference>
<feature type="compositionally biased region" description="Acidic residues" evidence="1">
    <location>
        <begin position="11"/>
        <end position="20"/>
    </location>
</feature>
<name>A0A7S3L5H5_9STRA</name>
<dbReference type="Gene3D" id="3.80.10.10">
    <property type="entry name" value="Ribonuclease Inhibitor"/>
    <property type="match status" value="1"/>
</dbReference>
<dbReference type="AlphaFoldDB" id="A0A7S3L5H5"/>
<dbReference type="PANTHER" id="PTHR38926:SF5">
    <property type="entry name" value="F-BOX AND LEUCINE-RICH REPEAT PROTEIN 6"/>
    <property type="match status" value="1"/>
</dbReference>
<dbReference type="InterPro" id="IPR001810">
    <property type="entry name" value="F-box_dom"/>
</dbReference>
<dbReference type="InterPro" id="IPR032675">
    <property type="entry name" value="LRR_dom_sf"/>
</dbReference>
<dbReference type="Pfam" id="PF12937">
    <property type="entry name" value="F-box-like"/>
    <property type="match status" value="1"/>
</dbReference>
<sequence>MSKRKRTDLSEINDDDDDDTQGPLSRLDDPRLVASTILRWLPEGTTLQDKQAKVLCRAFDLVRAELQHRANIMASNCEAEGNLQHVFLSHVAVPSDTMLRVFEMLPRYDTVCKAGLVCKSWLALTRSPRLWKTLDNANGLTSDSTRIKNMTDLLQLLGRPQFASLKFLSPPNKVQFRKKALCQIAGACPLLEEIDLGCNIQSSMKPTGPDILEAVSLFPHLSKIRFNNDRVMDYDIQSFCVLMGSRLREIRIDDATTFDDDHQLSDGTLETLGRSCPNLVLFQYCYRKFSISAPNPLTAKGIISLLKGCTKLHSLGLVKNGVIGLEAFEYILEDSVKLERLFVADHEQLYNNNILCDRLSEKLSSFEVVSTEEHNERTRTRKSLTYWWF</sequence>
<feature type="region of interest" description="Disordered" evidence="1">
    <location>
        <begin position="1"/>
        <end position="27"/>
    </location>
</feature>
<dbReference type="SUPFAM" id="SSF52047">
    <property type="entry name" value="RNI-like"/>
    <property type="match status" value="1"/>
</dbReference>
<reference evidence="3" key="1">
    <citation type="submission" date="2021-01" db="EMBL/GenBank/DDBJ databases">
        <authorList>
            <person name="Corre E."/>
            <person name="Pelletier E."/>
            <person name="Niang G."/>
            <person name="Scheremetjew M."/>
            <person name="Finn R."/>
            <person name="Kale V."/>
            <person name="Holt S."/>
            <person name="Cochrane G."/>
            <person name="Meng A."/>
            <person name="Brown T."/>
            <person name="Cohen L."/>
        </authorList>
    </citation>
    <scope>NUCLEOTIDE SEQUENCE</scope>
    <source>
        <strain evidence="3">CCMP127</strain>
    </source>
</reference>
<dbReference type="PANTHER" id="PTHR38926">
    <property type="entry name" value="F-BOX DOMAIN CONTAINING PROTEIN, EXPRESSED"/>
    <property type="match status" value="1"/>
</dbReference>
<evidence type="ECO:0000259" key="2">
    <source>
        <dbReference type="PROSITE" id="PS50181"/>
    </source>
</evidence>
<dbReference type="InterPro" id="IPR036047">
    <property type="entry name" value="F-box-like_dom_sf"/>
</dbReference>
<protein>
    <recommendedName>
        <fullName evidence="2">F-box domain-containing protein</fullName>
    </recommendedName>
</protein>